<accession>A0ABQ6NH55</accession>
<dbReference type="RefSeq" id="WP_201004107.1">
    <property type="nucleotide sequence ID" value="NZ_BTCL01000003.1"/>
</dbReference>
<dbReference type="Proteomes" id="UP001285921">
    <property type="component" value="Unassembled WGS sequence"/>
</dbReference>
<comment type="caution">
    <text evidence="1">The sequence shown here is derived from an EMBL/GenBank/DDBJ whole genome shotgun (WGS) entry which is preliminary data.</text>
</comment>
<evidence type="ECO:0000313" key="1">
    <source>
        <dbReference type="EMBL" id="GMK43898.1"/>
    </source>
</evidence>
<organism evidence="1 2">
    <name type="scientific">Paenibacillus glycanilyticus</name>
    <dbReference type="NCBI Taxonomy" id="126569"/>
    <lineage>
        <taxon>Bacteria</taxon>
        <taxon>Bacillati</taxon>
        <taxon>Bacillota</taxon>
        <taxon>Bacilli</taxon>
        <taxon>Bacillales</taxon>
        <taxon>Paenibacillaceae</taxon>
        <taxon>Paenibacillus</taxon>
    </lineage>
</organism>
<dbReference type="EMBL" id="BTCL01000003">
    <property type="protein sequence ID" value="GMK43898.1"/>
    <property type="molecule type" value="Genomic_DNA"/>
</dbReference>
<sequence>MEYTIDFDHYKQTLLKHCQNTIEEFAKKPENQNVYSFVIDAEATYGGIYVRWNSLDGLAHTLTFDCYKNYSDERVYGFRGLKHSVGDFRFEDAKNEELWDLNNQYGAVLDQLWDKDDEGEEGNRYIKKFMDMLIEVVDELSSSFDLFNKTEDFIAYVVEHDEEWDAFIHKTVSKEQFYKAYPEIQAYEEFKADISRRPIQEQVDFWCRTYIDFKIENPTEHVMALKKLFRYDFDIKDQLVAIGKPAVPTVVTLLEKIVNDQSTSTDEKVNLDPWICQSILIDIGAADEDDIQRLLTILASQRESNDSNASNTERILTAIDPVRFPNG</sequence>
<reference evidence="1 2" key="1">
    <citation type="submission" date="2023-05" db="EMBL/GenBank/DDBJ databases">
        <title>Draft genome of Paenibacillus sp. CCS26.</title>
        <authorList>
            <person name="Akita H."/>
            <person name="Shinto Y."/>
            <person name="Kimura Z."/>
        </authorList>
    </citation>
    <scope>NUCLEOTIDE SEQUENCE [LARGE SCALE GENOMIC DNA]</scope>
    <source>
        <strain evidence="1 2">CCS26</strain>
    </source>
</reference>
<gene>
    <name evidence="1" type="ORF">PghCCS26_10250</name>
</gene>
<protein>
    <recommendedName>
        <fullName evidence="3">DUF4303 domain-containing protein</fullName>
    </recommendedName>
</protein>
<evidence type="ECO:0008006" key="3">
    <source>
        <dbReference type="Google" id="ProtNLM"/>
    </source>
</evidence>
<name>A0ABQ6NH55_9BACL</name>
<keyword evidence="2" id="KW-1185">Reference proteome</keyword>
<evidence type="ECO:0000313" key="2">
    <source>
        <dbReference type="Proteomes" id="UP001285921"/>
    </source>
</evidence>
<proteinExistence type="predicted"/>